<keyword evidence="4" id="KW-0732">Signal</keyword>
<evidence type="ECO:0000256" key="13">
    <source>
        <dbReference type="RuleBase" id="RU361193"/>
    </source>
</evidence>
<keyword evidence="6 12" id="KW-1015">Disulfide bond</keyword>
<dbReference type="InParanoid" id="A0A316YA72"/>
<dbReference type="GO" id="GO:0005783">
    <property type="term" value="C:endoplasmic reticulum"/>
    <property type="evidence" value="ECO:0007669"/>
    <property type="project" value="TreeGrafter"/>
</dbReference>
<dbReference type="GO" id="GO:0016020">
    <property type="term" value="C:membrane"/>
    <property type="evidence" value="ECO:0007669"/>
    <property type="project" value="InterPro"/>
</dbReference>
<evidence type="ECO:0000256" key="10">
    <source>
        <dbReference type="ARBA" id="ARBA00048605"/>
    </source>
</evidence>
<dbReference type="InterPro" id="IPR050749">
    <property type="entry name" value="Glycosyl_Hydrolase_47"/>
</dbReference>
<evidence type="ECO:0000256" key="12">
    <source>
        <dbReference type="PIRSR" id="PIRSR601382-3"/>
    </source>
</evidence>
<accession>A0A316YA72</accession>
<evidence type="ECO:0000256" key="1">
    <source>
        <dbReference type="ARBA" id="ARBA00001913"/>
    </source>
</evidence>
<dbReference type="GO" id="GO:0004571">
    <property type="term" value="F:mannosyl-oligosaccharide 1,2-alpha-mannosidase activity"/>
    <property type="evidence" value="ECO:0007669"/>
    <property type="project" value="UniProtKB-EC"/>
</dbReference>
<evidence type="ECO:0000313" key="15">
    <source>
        <dbReference type="Proteomes" id="UP000245768"/>
    </source>
</evidence>
<name>A0A316YA72_9BASI</name>
<reference evidence="14 15" key="1">
    <citation type="journal article" date="2018" name="Mol. Biol. Evol.">
        <title>Broad Genomic Sampling Reveals a Smut Pathogenic Ancestry of the Fungal Clade Ustilaginomycotina.</title>
        <authorList>
            <person name="Kijpornyongpan T."/>
            <person name="Mondo S.J."/>
            <person name="Barry K."/>
            <person name="Sandor L."/>
            <person name="Lee J."/>
            <person name="Lipzen A."/>
            <person name="Pangilinan J."/>
            <person name="LaButti K."/>
            <person name="Hainaut M."/>
            <person name="Henrissat B."/>
            <person name="Grigoriev I.V."/>
            <person name="Spatafora J.W."/>
            <person name="Aime M.C."/>
        </authorList>
    </citation>
    <scope>NUCLEOTIDE SEQUENCE [LARGE SCALE GENOMIC DNA]</scope>
    <source>
        <strain evidence="14 15">MCA 4198</strain>
    </source>
</reference>
<keyword evidence="8 13" id="KW-0326">Glycosidase</keyword>
<dbReference type="EMBL" id="KZ819644">
    <property type="protein sequence ID" value="PWN86576.1"/>
    <property type="molecule type" value="Genomic_DNA"/>
</dbReference>
<evidence type="ECO:0000256" key="7">
    <source>
        <dbReference type="ARBA" id="ARBA00023180"/>
    </source>
</evidence>
<dbReference type="InterPro" id="IPR001382">
    <property type="entry name" value="Glyco_hydro_47"/>
</dbReference>
<dbReference type="PRINTS" id="PR00747">
    <property type="entry name" value="GLYHDRLASE47"/>
</dbReference>
<comment type="catalytic activity">
    <reaction evidence="10">
        <text>N(4)-(alpha-D-Man-(1-&gt;2)-alpha-D-Man-(1-&gt;2)-alpha-D-Man-(1-&gt;3)-[alpha-D-Man-(1-&gt;2)-alpha-D-Man-(1-&gt;3)-[alpha-D-Man-(1-&gt;2)-alpha-D-Man-(1-&gt;6)]-alpha-D-Man-(1-&gt;6)]-beta-D-Man-(1-&gt;4)-beta-D-GlcNAc-(1-&gt;4)-beta-D-GlcNAc)-L-asparaginyl-[protein] (N-glucan mannose isomer 9A1,2,3B1,2,3) + 4 H2O = N(4)-(alpha-D-Man-(1-&gt;3)-[alpha-D-Man-(1-&gt;3)-[alpha-D-Man-(1-&gt;6)]-alpha-D-Man-(1-&gt;6)]-beta-D-Man-(1-&gt;4)-beta-D-GlcNAc-(1-&gt;4)-beta-D-GlcNAc)-L-asparaginyl-[protein] (N-glucan mannose isomer 5A1,2) + 4 beta-D-mannose</text>
        <dbReference type="Rhea" id="RHEA:56008"/>
        <dbReference type="Rhea" id="RHEA-COMP:14356"/>
        <dbReference type="Rhea" id="RHEA-COMP:14367"/>
        <dbReference type="ChEBI" id="CHEBI:15377"/>
        <dbReference type="ChEBI" id="CHEBI:28563"/>
        <dbReference type="ChEBI" id="CHEBI:59087"/>
        <dbReference type="ChEBI" id="CHEBI:139493"/>
        <dbReference type="EC" id="3.2.1.113"/>
    </reaction>
</comment>
<dbReference type="SUPFAM" id="SSF48225">
    <property type="entry name" value="Seven-hairpin glycosidases"/>
    <property type="match status" value="1"/>
</dbReference>
<protein>
    <recommendedName>
        <fullName evidence="13">alpha-1,2-Mannosidase</fullName>
        <ecNumber evidence="13">3.2.1.-</ecNumber>
    </recommendedName>
</protein>
<feature type="binding site" evidence="11">
    <location>
        <position position="449"/>
    </location>
    <ligand>
        <name>Ca(2+)</name>
        <dbReference type="ChEBI" id="CHEBI:29108"/>
    </ligand>
</feature>
<sequence>MLKPATKKAENNSILAGWGGTAVDSLSTMILMGLQDSPQYHRAVEHSRRIDFTRTHEGADQEGEPRVGVVSIFETTIRYIGGLLSAYQLGGERAQDRFMVQQMQTLADGLSFGWDKGHRIPFNYVQINATPPRPDDSSDTANLAEAGSLLLEWHSLSQYSQNSTYGALAMQSMRAIMESKGAFPGLFPQNIWPGNESYKDDYHTYGGGTDSFYEYLVKYPYLIGEGPNSDFYKLYEQSMDSVQKHLVSKSGLNGIVFLTDYSEKVANGTINIFSHLACFAGGNMAMAGRLLKRDEWTTLGLQLAESCARVQLGTSLKIAPSAWGWYDGDKQAKGWTYVSTPRRLHYNKEGFFVTNTDWVNRPEILESVFYAYRITGQQFWRDYAWTFFQQWKQYCDTGSGWAGIVNVNDDSTGLYDSQQTFLFAETFKYLYLIFDDPDAFSLDEYVLTTEGHPFKVKPNPEFGKIQGTL</sequence>
<evidence type="ECO:0000313" key="14">
    <source>
        <dbReference type="EMBL" id="PWN86576.1"/>
    </source>
</evidence>
<gene>
    <name evidence="14" type="ORF">FA10DRAFT_256934</name>
</gene>
<dbReference type="InterPro" id="IPR012341">
    <property type="entry name" value="6hp_glycosidase-like_sf"/>
</dbReference>
<proteinExistence type="inferred from homology"/>
<dbReference type="GO" id="GO:0005509">
    <property type="term" value="F:calcium ion binding"/>
    <property type="evidence" value="ECO:0007669"/>
    <property type="project" value="InterPro"/>
</dbReference>
<keyword evidence="7" id="KW-0325">Glycoprotein</keyword>
<dbReference type="Proteomes" id="UP000245768">
    <property type="component" value="Unassembled WGS sequence"/>
</dbReference>
<organism evidence="14 15">
    <name type="scientific">Acaromyces ingoldii</name>
    <dbReference type="NCBI Taxonomy" id="215250"/>
    <lineage>
        <taxon>Eukaryota</taxon>
        <taxon>Fungi</taxon>
        <taxon>Dikarya</taxon>
        <taxon>Basidiomycota</taxon>
        <taxon>Ustilaginomycotina</taxon>
        <taxon>Exobasidiomycetes</taxon>
        <taxon>Exobasidiales</taxon>
        <taxon>Cryptobasidiaceae</taxon>
        <taxon>Acaromyces</taxon>
    </lineage>
</organism>
<evidence type="ECO:0000256" key="8">
    <source>
        <dbReference type="ARBA" id="ARBA00023295"/>
    </source>
</evidence>
<dbReference type="RefSeq" id="XP_025373774.1">
    <property type="nucleotide sequence ID" value="XM_025519828.1"/>
</dbReference>
<keyword evidence="11" id="KW-0106">Calcium</keyword>
<dbReference type="GO" id="GO:0036503">
    <property type="term" value="P:ERAD pathway"/>
    <property type="evidence" value="ECO:0007669"/>
    <property type="project" value="UniProtKB-ARBA"/>
</dbReference>
<dbReference type="AlphaFoldDB" id="A0A316YA72"/>
<dbReference type="GO" id="GO:0005975">
    <property type="term" value="P:carbohydrate metabolic process"/>
    <property type="evidence" value="ECO:0007669"/>
    <property type="project" value="InterPro"/>
</dbReference>
<dbReference type="PANTHER" id="PTHR11742">
    <property type="entry name" value="MANNOSYL-OLIGOSACCHARIDE ALPHA-1,2-MANNOSIDASE-RELATED"/>
    <property type="match status" value="1"/>
</dbReference>
<dbReference type="Pfam" id="PF01532">
    <property type="entry name" value="Glyco_hydro_47"/>
    <property type="match status" value="1"/>
</dbReference>
<dbReference type="PANTHER" id="PTHR11742:SF101">
    <property type="entry name" value="MANNOSYL-OLIGOSACCHARIDE ALPHA-1,2-MANNOSIDASE 1B"/>
    <property type="match status" value="1"/>
</dbReference>
<keyword evidence="5 13" id="KW-0378">Hydrolase</keyword>
<comment type="similarity">
    <text evidence="3 13">Belongs to the glycosyl hydrolase 47 family.</text>
</comment>
<dbReference type="OrthoDB" id="8118055at2759"/>
<comment type="catalytic activity">
    <reaction evidence="9">
        <text>N(4)-(alpha-D-Man-(1-&gt;2)-alpha-D-Man-(1-&gt;2)-alpha-D-Man-(1-&gt;3)-[alpha-D-Man-(1-&gt;3)-[alpha-D-Man-(1-&gt;2)-alpha-D-Man-(1-&gt;6)]-alpha-D-Man-(1-&gt;6)]-beta-D-Man-(1-&gt;4)-beta-D-GlcNAc-(1-&gt;4)-beta-D-GlcNAc)-L-asparaginyl-[protein] (N-glucan mannose isomer 8A1,2,3B1,3) + 3 H2O = N(4)-(alpha-D-Man-(1-&gt;3)-[alpha-D-Man-(1-&gt;3)-[alpha-D-Man-(1-&gt;6)]-alpha-D-Man-(1-&gt;6)]-beta-D-Man-(1-&gt;4)-beta-D-GlcNAc-(1-&gt;4)-beta-D-GlcNAc)-L-asparaginyl-[protein] (N-glucan mannose isomer 5A1,2) + 3 beta-D-mannose</text>
        <dbReference type="Rhea" id="RHEA:56028"/>
        <dbReference type="Rhea" id="RHEA-COMP:14358"/>
        <dbReference type="Rhea" id="RHEA-COMP:14367"/>
        <dbReference type="ChEBI" id="CHEBI:15377"/>
        <dbReference type="ChEBI" id="CHEBI:28563"/>
        <dbReference type="ChEBI" id="CHEBI:59087"/>
        <dbReference type="ChEBI" id="CHEBI:60628"/>
        <dbReference type="EC" id="3.2.1.113"/>
    </reaction>
</comment>
<comment type="cofactor">
    <cofactor evidence="1 11">
        <name>Ca(2+)</name>
        <dbReference type="ChEBI" id="CHEBI:29108"/>
    </cofactor>
</comment>
<evidence type="ECO:0000256" key="11">
    <source>
        <dbReference type="PIRSR" id="PIRSR601382-2"/>
    </source>
</evidence>
<evidence type="ECO:0000256" key="4">
    <source>
        <dbReference type="ARBA" id="ARBA00022729"/>
    </source>
</evidence>
<feature type="disulfide bond" evidence="12">
    <location>
        <begin position="278"/>
        <end position="307"/>
    </location>
</feature>
<comment type="pathway">
    <text evidence="2">Protein modification; protein glycosylation.</text>
</comment>
<keyword evidence="15" id="KW-1185">Reference proteome</keyword>
<evidence type="ECO:0000256" key="3">
    <source>
        <dbReference type="ARBA" id="ARBA00007658"/>
    </source>
</evidence>
<keyword evidence="11" id="KW-0479">Metal-binding</keyword>
<evidence type="ECO:0000256" key="5">
    <source>
        <dbReference type="ARBA" id="ARBA00022801"/>
    </source>
</evidence>
<dbReference type="Gene3D" id="1.50.10.10">
    <property type="match status" value="1"/>
</dbReference>
<dbReference type="EC" id="3.2.1.-" evidence="13"/>
<evidence type="ECO:0000256" key="2">
    <source>
        <dbReference type="ARBA" id="ARBA00004922"/>
    </source>
</evidence>
<evidence type="ECO:0000256" key="9">
    <source>
        <dbReference type="ARBA" id="ARBA00047669"/>
    </source>
</evidence>
<dbReference type="GeneID" id="37041744"/>
<evidence type="ECO:0000256" key="6">
    <source>
        <dbReference type="ARBA" id="ARBA00023157"/>
    </source>
</evidence>
<dbReference type="InterPro" id="IPR036026">
    <property type="entry name" value="Seven-hairpin_glycosidases"/>
</dbReference>